<dbReference type="Pfam" id="PF00027">
    <property type="entry name" value="cNMP_binding"/>
    <property type="match status" value="1"/>
</dbReference>
<dbReference type="CDD" id="cd00038">
    <property type="entry name" value="CAP_ED"/>
    <property type="match status" value="1"/>
</dbReference>
<evidence type="ECO:0000313" key="2">
    <source>
        <dbReference type="EMBL" id="MFC3702217.1"/>
    </source>
</evidence>
<evidence type="ECO:0000259" key="1">
    <source>
        <dbReference type="PROSITE" id="PS50042"/>
    </source>
</evidence>
<evidence type="ECO:0000313" key="3">
    <source>
        <dbReference type="Proteomes" id="UP001595710"/>
    </source>
</evidence>
<dbReference type="InterPro" id="IPR045319">
    <property type="entry name" value="KAT/AKT"/>
</dbReference>
<organism evidence="2 3">
    <name type="scientific">Reinekea marina</name>
    <dbReference type="NCBI Taxonomy" id="1310421"/>
    <lineage>
        <taxon>Bacteria</taxon>
        <taxon>Pseudomonadati</taxon>
        <taxon>Pseudomonadota</taxon>
        <taxon>Gammaproteobacteria</taxon>
        <taxon>Oceanospirillales</taxon>
        <taxon>Saccharospirillaceae</taxon>
        <taxon>Reinekea</taxon>
    </lineage>
</organism>
<dbReference type="InterPro" id="IPR000595">
    <property type="entry name" value="cNMP-bd_dom"/>
</dbReference>
<sequence length="147" mass="16368">MKRSSQVSVSKIIQLMKKIPIFDAFTSEDRAQMAEHAQIYIANTDEAIIERDAKDNCFYILLSGEARVLLRQKDVSPLATIEPGDMFGEIGFALGTPRSTWVLANQLSALLRVDHKLLDALDHALKGKVKDQIILKMANTISALNSR</sequence>
<dbReference type="InterPro" id="IPR018490">
    <property type="entry name" value="cNMP-bd_dom_sf"/>
</dbReference>
<name>A0ABV7WTE7_9GAMM</name>
<dbReference type="Proteomes" id="UP001595710">
    <property type="component" value="Unassembled WGS sequence"/>
</dbReference>
<dbReference type="PANTHER" id="PTHR45743:SF2">
    <property type="entry name" value="POTASSIUM CHANNEL AKT1"/>
    <property type="match status" value="1"/>
</dbReference>
<accession>A0ABV7WTE7</accession>
<gene>
    <name evidence="2" type="ORF">ACFOND_11235</name>
</gene>
<proteinExistence type="predicted"/>
<feature type="domain" description="Cyclic nucleotide-binding" evidence="1">
    <location>
        <begin position="21"/>
        <end position="121"/>
    </location>
</feature>
<dbReference type="Gene3D" id="2.60.120.10">
    <property type="entry name" value="Jelly Rolls"/>
    <property type="match status" value="1"/>
</dbReference>
<protein>
    <submittedName>
        <fullName evidence="2">Cyclic nucleotide-binding domain-containing protein</fullName>
    </submittedName>
</protein>
<keyword evidence="3" id="KW-1185">Reference proteome</keyword>
<dbReference type="PANTHER" id="PTHR45743">
    <property type="entry name" value="POTASSIUM CHANNEL AKT1"/>
    <property type="match status" value="1"/>
</dbReference>
<dbReference type="EMBL" id="JBHRYN010000012">
    <property type="protein sequence ID" value="MFC3702217.1"/>
    <property type="molecule type" value="Genomic_DNA"/>
</dbReference>
<dbReference type="PROSITE" id="PS50042">
    <property type="entry name" value="CNMP_BINDING_3"/>
    <property type="match status" value="1"/>
</dbReference>
<dbReference type="InterPro" id="IPR014710">
    <property type="entry name" value="RmlC-like_jellyroll"/>
</dbReference>
<comment type="caution">
    <text evidence="2">The sequence shown here is derived from an EMBL/GenBank/DDBJ whole genome shotgun (WGS) entry which is preliminary data.</text>
</comment>
<dbReference type="RefSeq" id="WP_377363058.1">
    <property type="nucleotide sequence ID" value="NZ_JBHRYN010000012.1"/>
</dbReference>
<dbReference type="SMART" id="SM00100">
    <property type="entry name" value="cNMP"/>
    <property type="match status" value="1"/>
</dbReference>
<dbReference type="SUPFAM" id="SSF51206">
    <property type="entry name" value="cAMP-binding domain-like"/>
    <property type="match status" value="1"/>
</dbReference>
<reference evidence="3" key="1">
    <citation type="journal article" date="2019" name="Int. J. Syst. Evol. Microbiol.">
        <title>The Global Catalogue of Microorganisms (GCM) 10K type strain sequencing project: providing services to taxonomists for standard genome sequencing and annotation.</title>
        <authorList>
            <consortium name="The Broad Institute Genomics Platform"/>
            <consortium name="The Broad Institute Genome Sequencing Center for Infectious Disease"/>
            <person name="Wu L."/>
            <person name="Ma J."/>
        </authorList>
    </citation>
    <scope>NUCLEOTIDE SEQUENCE [LARGE SCALE GENOMIC DNA]</scope>
    <source>
        <strain evidence="3">CECT 8288</strain>
    </source>
</reference>